<feature type="region of interest" description="Disordered" evidence="1">
    <location>
        <begin position="331"/>
        <end position="390"/>
    </location>
</feature>
<reference evidence="3 4" key="1">
    <citation type="journal article" date="2020" name="Nat. Food">
        <title>A phased Vanilla planifolia genome enables genetic improvement of flavour and production.</title>
        <authorList>
            <person name="Hasing T."/>
            <person name="Tang H."/>
            <person name="Brym M."/>
            <person name="Khazi F."/>
            <person name="Huang T."/>
            <person name="Chambers A.H."/>
        </authorList>
    </citation>
    <scope>NUCLEOTIDE SEQUENCE [LARGE SCALE GENOMIC DNA]</scope>
    <source>
        <tissue evidence="3">Leaf</tissue>
    </source>
</reference>
<organism evidence="3 4">
    <name type="scientific">Vanilla planifolia</name>
    <name type="common">Vanilla</name>
    <dbReference type="NCBI Taxonomy" id="51239"/>
    <lineage>
        <taxon>Eukaryota</taxon>
        <taxon>Viridiplantae</taxon>
        <taxon>Streptophyta</taxon>
        <taxon>Embryophyta</taxon>
        <taxon>Tracheophyta</taxon>
        <taxon>Spermatophyta</taxon>
        <taxon>Magnoliopsida</taxon>
        <taxon>Liliopsida</taxon>
        <taxon>Asparagales</taxon>
        <taxon>Orchidaceae</taxon>
        <taxon>Vanilloideae</taxon>
        <taxon>Vanilleae</taxon>
        <taxon>Vanilla</taxon>
    </lineage>
</organism>
<dbReference type="EMBL" id="JADCNM010000010">
    <property type="protein sequence ID" value="KAG0464956.1"/>
    <property type="molecule type" value="Genomic_DNA"/>
</dbReference>
<dbReference type="PROSITE" id="PS50858">
    <property type="entry name" value="BSD"/>
    <property type="match status" value="1"/>
</dbReference>
<feature type="compositionally biased region" description="Acidic residues" evidence="1">
    <location>
        <begin position="371"/>
        <end position="390"/>
    </location>
</feature>
<feature type="region of interest" description="Disordered" evidence="1">
    <location>
        <begin position="12"/>
        <end position="45"/>
    </location>
</feature>
<dbReference type="InterPro" id="IPR035925">
    <property type="entry name" value="BSD_dom_sf"/>
</dbReference>
<dbReference type="PANTHER" id="PTHR31923:SF4">
    <property type="entry name" value="BSD DOMAIN-CONTAINING PROTEIN"/>
    <property type="match status" value="1"/>
</dbReference>
<evidence type="ECO:0000256" key="1">
    <source>
        <dbReference type="SAM" id="MobiDB-lite"/>
    </source>
</evidence>
<feature type="domain" description="BSD" evidence="2">
    <location>
        <begin position="200"/>
        <end position="252"/>
    </location>
</feature>
<accession>A0A835Q6C1</accession>
<sequence length="390" mass="42675">MSWLARSLVNSLRVEGDGESEGEPSRKVGSDDGPDDEALKDGDLLLSTRGVKEDLSELTKSITRQLWGVASFLAPPPSPILSSSLSHPSVPPYAGGPDEVELAESPRMAGIRSDLAELGGRFKSGISMLSNSMAVSEISKIASTFLPLGDDGMEEEVEDGGKPGREAVGVTDEVLIFVRHISMHPETWLDFPFIADDDYVDDFVMSDAQQDHALALEHLEPRLGALRIELCPSHMSEGCFWKIYFVLLHSKLNHGDAELLSTPQAIQTREMLLHDLQNRNKPNNDDPAACLVSSKEDEQPQPTYLVEVETQVKPVEKSVVKEDLPCPAKEKDLHFDVSSASSQKDEDYEDGWLEDETGEVVGTGRSSVPLGDEEDVSFSDLEEEDDQGKG</sequence>
<dbReference type="Proteomes" id="UP000639772">
    <property type="component" value="Chromosome 10"/>
</dbReference>
<evidence type="ECO:0000259" key="2">
    <source>
        <dbReference type="PROSITE" id="PS50858"/>
    </source>
</evidence>
<proteinExistence type="predicted"/>
<dbReference type="Pfam" id="PF03909">
    <property type="entry name" value="BSD"/>
    <property type="match status" value="1"/>
</dbReference>
<dbReference type="SUPFAM" id="SSF140383">
    <property type="entry name" value="BSD domain-like"/>
    <property type="match status" value="1"/>
</dbReference>
<feature type="region of interest" description="Disordered" evidence="1">
    <location>
        <begin position="277"/>
        <end position="301"/>
    </location>
</feature>
<evidence type="ECO:0000313" key="4">
    <source>
        <dbReference type="Proteomes" id="UP000639772"/>
    </source>
</evidence>
<protein>
    <recommendedName>
        <fullName evidence="2">BSD domain-containing protein</fullName>
    </recommendedName>
</protein>
<dbReference type="SMART" id="SM00751">
    <property type="entry name" value="BSD"/>
    <property type="match status" value="1"/>
</dbReference>
<name>A0A835Q6C1_VANPL</name>
<dbReference type="InterPro" id="IPR005607">
    <property type="entry name" value="BSD_dom"/>
</dbReference>
<feature type="compositionally biased region" description="Acidic residues" evidence="1">
    <location>
        <begin position="346"/>
        <end position="358"/>
    </location>
</feature>
<dbReference type="OrthoDB" id="2021158at2759"/>
<dbReference type="PANTHER" id="PTHR31923">
    <property type="entry name" value="BSD DOMAIN-CONTAINING PROTEIN"/>
    <property type="match status" value="1"/>
</dbReference>
<comment type="caution">
    <text evidence="3">The sequence shown here is derived from an EMBL/GenBank/DDBJ whole genome shotgun (WGS) entry which is preliminary data.</text>
</comment>
<dbReference type="AlphaFoldDB" id="A0A835Q6C1"/>
<dbReference type="Gene3D" id="1.10.3970.10">
    <property type="entry name" value="BSD domain"/>
    <property type="match status" value="1"/>
</dbReference>
<gene>
    <name evidence="3" type="ORF">HPP92_019120</name>
</gene>
<evidence type="ECO:0000313" key="3">
    <source>
        <dbReference type="EMBL" id="KAG0464956.1"/>
    </source>
</evidence>